<evidence type="ECO:0000313" key="2">
    <source>
        <dbReference type="EMBL" id="ABM57428.1"/>
    </source>
</evidence>
<protein>
    <submittedName>
        <fullName evidence="2">Large subunit of N,N-dimethylformamidase</fullName>
    </submittedName>
</protein>
<evidence type="ECO:0000313" key="3">
    <source>
        <dbReference type="Proteomes" id="UP000000374"/>
    </source>
</evidence>
<dbReference type="SUPFAM" id="SSF52317">
    <property type="entry name" value="Class I glutamine amidotransferase-like"/>
    <property type="match status" value="1"/>
</dbReference>
<accession>A1WIH1</accession>
<dbReference type="InterPro" id="IPR013320">
    <property type="entry name" value="ConA-like_dom_sf"/>
</dbReference>
<dbReference type="InterPro" id="IPR029062">
    <property type="entry name" value="Class_I_gatase-like"/>
</dbReference>
<keyword evidence="3" id="KW-1185">Reference proteome</keyword>
<feature type="domain" description="N,N-dimethylformamidase beta subunit-like C-terminal" evidence="1">
    <location>
        <begin position="292"/>
        <end position="731"/>
    </location>
</feature>
<reference evidence="3" key="1">
    <citation type="submission" date="2006-12" db="EMBL/GenBank/DDBJ databases">
        <title>Complete sequence of chromosome 1 of Verminephrobacter eiseniae EF01-2.</title>
        <authorList>
            <person name="Copeland A."/>
            <person name="Lucas S."/>
            <person name="Lapidus A."/>
            <person name="Barry K."/>
            <person name="Detter J.C."/>
            <person name="Glavina del Rio T."/>
            <person name="Dalin E."/>
            <person name="Tice H."/>
            <person name="Pitluck S."/>
            <person name="Chertkov O."/>
            <person name="Brettin T."/>
            <person name="Bruce D."/>
            <person name="Han C."/>
            <person name="Tapia R."/>
            <person name="Gilna P."/>
            <person name="Schmutz J."/>
            <person name="Larimer F."/>
            <person name="Land M."/>
            <person name="Hauser L."/>
            <person name="Kyrpides N."/>
            <person name="Kim E."/>
            <person name="Stahl D."/>
            <person name="Richardson P."/>
        </authorList>
    </citation>
    <scope>NUCLEOTIDE SEQUENCE [LARGE SCALE GENOMIC DNA]</scope>
    <source>
        <strain evidence="3">EF01-2</strain>
    </source>
</reference>
<dbReference type="RefSeq" id="WP_011809435.1">
    <property type="nucleotide sequence ID" value="NC_008786.1"/>
</dbReference>
<organism evidence="2 3">
    <name type="scientific">Verminephrobacter eiseniae (strain EF01-2)</name>
    <dbReference type="NCBI Taxonomy" id="391735"/>
    <lineage>
        <taxon>Bacteria</taxon>
        <taxon>Pseudomonadati</taxon>
        <taxon>Pseudomonadota</taxon>
        <taxon>Betaproteobacteria</taxon>
        <taxon>Burkholderiales</taxon>
        <taxon>Comamonadaceae</taxon>
        <taxon>Verminephrobacter</taxon>
    </lineage>
</organism>
<evidence type="ECO:0000259" key="1">
    <source>
        <dbReference type="Pfam" id="PF20254"/>
    </source>
</evidence>
<dbReference type="HOGENOM" id="CLU_013754_0_0_4"/>
<gene>
    <name evidence="2" type="ordered locus">Veis_1673</name>
</gene>
<dbReference type="Proteomes" id="UP000000374">
    <property type="component" value="Chromosome"/>
</dbReference>
<dbReference type="SUPFAM" id="SSF49899">
    <property type="entry name" value="Concanavalin A-like lectins/glucanases"/>
    <property type="match status" value="1"/>
</dbReference>
<sequence length="753" mass="82797">MLHITAYVDQVSVCPGQTVQLMVHCEYPSYQVEVVKVVHGDTSPAAPQLKILPTDGIRRELPGRPQRILAGSFGLVERMPAWSPGRSLTFQAFICPTTPGKGRQAIISRFDPHTGHGVLLGIDAAGRTLFEVRTAEQTHSVASRRPLLAGQWYFVAGSCDASNGLLSVWQIPLAPTPTLADQDVRQRPCPRPFAGTPGLAAGIPLSLAATWRGQDAGRPCASDHFNGKIDRPRALDAALDLAALRGLQSDAWSDAQKACLIGAWDFSIGMQTDRFYDTSGAGLDGRFVNMPTRAVTGHNFSGEQHCWREQPAQWSAVHFHDDDLHDAGWLVDLAYVVPQALKSGIYAFRLCSHGQEQFVVFVVKPAPGARRAKLLYLFPLATYMAYANEHFGTNDGLVELHLNRALVLHPHQVFLNEHREYGHSLYDLHSDGSGVYYSSRLRPMLNLRPKLESNHGARPSNLWQFNADTHITDWLEHLGLDYDVVTDEDLHQQGNALLAQYQVVMTATHPEYYSTAMWQAVFDFTRSGGRLMYMGGNGFYWRIAFNDTVAGIIETRRAEGGSRAWEPPTGEYYHAFTGEYGGLWRRQGQRAPNHLVGVGFAAQGFDESSPYRRSQASRSDPRVAFAFAGIDDEILGDFGLIGGGAAGMEVDRHDVARGSPRHAVVLASSGPHTEAHVLVVEDMLFNFMGTTGNLCPLVRSDIVFFESGQGGAVFSVGSIAYAGALSHNGYANNISRLTENVLRRFLDARPFPD</sequence>
<dbReference type="GeneID" id="76460283"/>
<dbReference type="KEGG" id="vei:Veis_1673"/>
<dbReference type="eggNOG" id="ENOG502Z8NX">
    <property type="taxonomic scope" value="Bacteria"/>
</dbReference>
<dbReference type="OrthoDB" id="505641at2"/>
<dbReference type="Gene3D" id="2.60.120.200">
    <property type="match status" value="1"/>
</dbReference>
<dbReference type="Pfam" id="PF20254">
    <property type="entry name" value="DMFA2_C"/>
    <property type="match status" value="1"/>
</dbReference>
<dbReference type="EMBL" id="CP000542">
    <property type="protein sequence ID" value="ABM57428.1"/>
    <property type="molecule type" value="Genomic_DNA"/>
</dbReference>
<name>A1WIH1_VEREI</name>
<dbReference type="STRING" id="391735.Veis_1673"/>
<dbReference type="InterPro" id="IPR046540">
    <property type="entry name" value="DMFA2_C"/>
</dbReference>
<proteinExistence type="predicted"/>
<dbReference type="AlphaFoldDB" id="A1WIH1"/>